<evidence type="ECO:0000256" key="1">
    <source>
        <dbReference type="ARBA" id="ARBA00023125"/>
    </source>
</evidence>
<accession>A0A9W3DJX7</accession>
<organism evidence="3 4">
    <name type="scientific">Raphanus sativus</name>
    <name type="common">Radish</name>
    <name type="synonym">Raphanus raphanistrum var. sativus</name>
    <dbReference type="NCBI Taxonomy" id="3726"/>
    <lineage>
        <taxon>Eukaryota</taxon>
        <taxon>Viridiplantae</taxon>
        <taxon>Streptophyta</taxon>
        <taxon>Embryophyta</taxon>
        <taxon>Tracheophyta</taxon>
        <taxon>Spermatophyta</taxon>
        <taxon>Magnoliopsida</taxon>
        <taxon>eudicotyledons</taxon>
        <taxon>Gunneridae</taxon>
        <taxon>Pentapetalae</taxon>
        <taxon>rosids</taxon>
        <taxon>malvids</taxon>
        <taxon>Brassicales</taxon>
        <taxon>Brassicaceae</taxon>
        <taxon>Brassiceae</taxon>
        <taxon>Raphanus</taxon>
    </lineage>
</organism>
<evidence type="ECO:0000313" key="4">
    <source>
        <dbReference type="RefSeq" id="XP_056864190.1"/>
    </source>
</evidence>
<dbReference type="Pfam" id="PF16900">
    <property type="entry name" value="REPA_OB_2"/>
    <property type="match status" value="1"/>
</dbReference>
<reference evidence="4" key="2">
    <citation type="submission" date="2025-08" db="UniProtKB">
        <authorList>
            <consortium name="RefSeq"/>
        </authorList>
    </citation>
    <scope>IDENTIFICATION</scope>
    <source>
        <tissue evidence="4">Leaf</tissue>
    </source>
</reference>
<feature type="domain" description="Replication protein A OB" evidence="2">
    <location>
        <begin position="2"/>
        <end position="95"/>
    </location>
</feature>
<dbReference type="Gene3D" id="2.40.50.140">
    <property type="entry name" value="Nucleic acid-binding proteins"/>
    <property type="match status" value="1"/>
</dbReference>
<dbReference type="RefSeq" id="XP_056864190.1">
    <property type="nucleotide sequence ID" value="XM_057008210.1"/>
</dbReference>
<keyword evidence="1" id="KW-0238">DNA-binding</keyword>
<dbReference type="KEGG" id="rsz:130511293"/>
<dbReference type="SUPFAM" id="SSF50249">
    <property type="entry name" value="Nucleic acid-binding proteins"/>
    <property type="match status" value="2"/>
</dbReference>
<dbReference type="GeneID" id="130511293"/>
<dbReference type="InterPro" id="IPR012340">
    <property type="entry name" value="NA-bd_OB-fold"/>
</dbReference>
<dbReference type="CDD" id="cd04481">
    <property type="entry name" value="RPA1_DBD_B_like"/>
    <property type="match status" value="1"/>
</dbReference>
<dbReference type="PANTHER" id="PTHR47165">
    <property type="entry name" value="OS03G0429900 PROTEIN"/>
    <property type="match status" value="1"/>
</dbReference>
<gene>
    <name evidence="4" type="primary">LOC130511293</name>
</gene>
<dbReference type="Proteomes" id="UP000504610">
    <property type="component" value="Chromosome 4"/>
</dbReference>
<proteinExistence type="predicted"/>
<protein>
    <submittedName>
        <fullName evidence="4">Uncharacterized protein LOC130511293</fullName>
    </submittedName>
</protein>
<dbReference type="GO" id="GO:0003677">
    <property type="term" value="F:DNA binding"/>
    <property type="evidence" value="ECO:0007669"/>
    <property type="project" value="UniProtKB-KW"/>
</dbReference>
<evidence type="ECO:0000259" key="2">
    <source>
        <dbReference type="Pfam" id="PF16900"/>
    </source>
</evidence>
<evidence type="ECO:0000313" key="3">
    <source>
        <dbReference type="Proteomes" id="UP000504610"/>
    </source>
</evidence>
<dbReference type="InterPro" id="IPR031657">
    <property type="entry name" value="REPA_OB_2"/>
</dbReference>
<dbReference type="PANTHER" id="PTHR47165:SF4">
    <property type="entry name" value="OS03G0429900 PROTEIN"/>
    <property type="match status" value="1"/>
</dbReference>
<reference evidence="3" key="1">
    <citation type="journal article" date="2019" name="Database">
        <title>The radish genome database (RadishGD): an integrated information resource for radish genomics.</title>
        <authorList>
            <person name="Yu H.J."/>
            <person name="Baek S."/>
            <person name="Lee Y.J."/>
            <person name="Cho A."/>
            <person name="Mun J.H."/>
        </authorList>
    </citation>
    <scope>NUCLEOTIDE SEQUENCE [LARGE SCALE GENOMIC DNA]</scope>
    <source>
        <strain evidence="3">cv. WK10039</strain>
    </source>
</reference>
<keyword evidence="3" id="KW-1185">Reference proteome</keyword>
<dbReference type="AlphaFoldDB" id="A0A9W3DJX7"/>
<name>A0A9W3DJX7_RAPSA</name>
<sequence>MDSDFLIDIIGQAIDVSELQTLNCGEKERKKIDFNLRDINDQRIACCLWGKFAEVMDSHREEAQFGVVVCLLRFAKLGSFRGKIQVSNAFDSSQLIFDPNIKEVEGLKEMFKLHLKVKDDTAETKLILLDWIATPLLGVKAEKFLDGSLEELEDPEMLPPCIIDVVGKTFKFGVDVVKDNINYNALMVDSQSDAITETGASTHSVSERPLLTYSDESSGLVKTPSKRSQ</sequence>
<dbReference type="OrthoDB" id="1112922at2759"/>